<sequence>MPWYSSLAESDDGINCVWLKESFSRLQTNPRGASESAVSMLYPSHFACIGEFPAFDVPRSNSQGYWCKSVVFFGAQTATVE</sequence>
<dbReference type="HOGENOM" id="CLU_2575299_0_0_1"/>
<evidence type="ECO:0000313" key="2">
    <source>
        <dbReference type="Proteomes" id="UP000001312"/>
    </source>
</evidence>
<proteinExistence type="predicted"/>
<accession>A7EQB1</accession>
<dbReference type="KEGG" id="ssl:SS1G_07512"/>
<dbReference type="RefSeq" id="XP_001592064.1">
    <property type="nucleotide sequence ID" value="XM_001592014.1"/>
</dbReference>
<evidence type="ECO:0000313" key="1">
    <source>
        <dbReference type="EMBL" id="EDO05027.1"/>
    </source>
</evidence>
<organism evidence="1 2">
    <name type="scientific">Sclerotinia sclerotiorum (strain ATCC 18683 / 1980 / Ss-1)</name>
    <name type="common">White mold</name>
    <name type="synonym">Whetzelinia sclerotiorum</name>
    <dbReference type="NCBI Taxonomy" id="665079"/>
    <lineage>
        <taxon>Eukaryota</taxon>
        <taxon>Fungi</taxon>
        <taxon>Dikarya</taxon>
        <taxon>Ascomycota</taxon>
        <taxon>Pezizomycotina</taxon>
        <taxon>Leotiomycetes</taxon>
        <taxon>Helotiales</taxon>
        <taxon>Sclerotiniaceae</taxon>
        <taxon>Sclerotinia</taxon>
    </lineage>
</organism>
<dbReference type="GeneID" id="5488202"/>
<reference evidence="2" key="1">
    <citation type="journal article" date="2011" name="PLoS Genet.">
        <title>Genomic analysis of the necrotrophic fungal pathogens Sclerotinia sclerotiorum and Botrytis cinerea.</title>
        <authorList>
            <person name="Amselem J."/>
            <person name="Cuomo C.A."/>
            <person name="van Kan J.A."/>
            <person name="Viaud M."/>
            <person name="Benito E.P."/>
            <person name="Couloux A."/>
            <person name="Coutinho P.M."/>
            <person name="de Vries R.P."/>
            <person name="Dyer P.S."/>
            <person name="Fillinger S."/>
            <person name="Fournier E."/>
            <person name="Gout L."/>
            <person name="Hahn M."/>
            <person name="Kohn L."/>
            <person name="Lapalu N."/>
            <person name="Plummer K.M."/>
            <person name="Pradier J.M."/>
            <person name="Quevillon E."/>
            <person name="Sharon A."/>
            <person name="Simon A."/>
            <person name="ten Have A."/>
            <person name="Tudzynski B."/>
            <person name="Tudzynski P."/>
            <person name="Wincker P."/>
            <person name="Andrew M."/>
            <person name="Anthouard V."/>
            <person name="Beever R.E."/>
            <person name="Beffa R."/>
            <person name="Benoit I."/>
            <person name="Bouzid O."/>
            <person name="Brault B."/>
            <person name="Chen Z."/>
            <person name="Choquer M."/>
            <person name="Collemare J."/>
            <person name="Cotton P."/>
            <person name="Danchin E.G."/>
            <person name="Da Silva C."/>
            <person name="Gautier A."/>
            <person name="Giraud C."/>
            <person name="Giraud T."/>
            <person name="Gonzalez C."/>
            <person name="Grossetete S."/>
            <person name="Guldener U."/>
            <person name="Henrissat B."/>
            <person name="Howlett B.J."/>
            <person name="Kodira C."/>
            <person name="Kretschmer M."/>
            <person name="Lappartient A."/>
            <person name="Leroch M."/>
            <person name="Levis C."/>
            <person name="Mauceli E."/>
            <person name="Neuveglise C."/>
            <person name="Oeser B."/>
            <person name="Pearson M."/>
            <person name="Poulain J."/>
            <person name="Poussereau N."/>
            <person name="Quesneville H."/>
            <person name="Rascle C."/>
            <person name="Schumacher J."/>
            <person name="Segurens B."/>
            <person name="Sexton A."/>
            <person name="Silva E."/>
            <person name="Sirven C."/>
            <person name="Soanes D.M."/>
            <person name="Talbot N.J."/>
            <person name="Templeton M."/>
            <person name="Yandava C."/>
            <person name="Yarden O."/>
            <person name="Zeng Q."/>
            <person name="Rollins J.A."/>
            <person name="Lebrun M.H."/>
            <person name="Dickman M."/>
        </authorList>
    </citation>
    <scope>NUCLEOTIDE SEQUENCE [LARGE SCALE GENOMIC DNA]</scope>
    <source>
        <strain evidence="2">ATCC 18683 / 1980 / Ss-1</strain>
    </source>
</reference>
<dbReference type="EMBL" id="CH476629">
    <property type="protein sequence ID" value="EDO05027.1"/>
    <property type="molecule type" value="Genomic_DNA"/>
</dbReference>
<gene>
    <name evidence="1" type="ORF">SS1G_07512</name>
</gene>
<keyword evidence="2" id="KW-1185">Reference proteome</keyword>
<dbReference type="AlphaFoldDB" id="A7EQB1"/>
<name>A7EQB1_SCLS1</name>
<dbReference type="Proteomes" id="UP000001312">
    <property type="component" value="Unassembled WGS sequence"/>
</dbReference>
<dbReference type="InParanoid" id="A7EQB1"/>
<protein>
    <submittedName>
        <fullName evidence="1">Uncharacterized protein</fullName>
    </submittedName>
</protein>